<dbReference type="InterPro" id="IPR027417">
    <property type="entry name" value="P-loop_NTPase"/>
</dbReference>
<evidence type="ECO:0000259" key="11">
    <source>
        <dbReference type="PROSITE" id="PS51194"/>
    </source>
</evidence>
<dbReference type="GO" id="GO:0003723">
    <property type="term" value="F:RNA binding"/>
    <property type="evidence" value="ECO:0007669"/>
    <property type="project" value="UniProtKB-KW"/>
</dbReference>
<evidence type="ECO:0000256" key="4">
    <source>
        <dbReference type="ARBA" id="ARBA00022741"/>
    </source>
</evidence>
<evidence type="ECO:0000256" key="9">
    <source>
        <dbReference type="SAM" id="MobiDB-lite"/>
    </source>
</evidence>
<reference evidence="12" key="1">
    <citation type="submission" date="2022-07" db="EMBL/GenBank/DDBJ databases">
        <title>Phylogenomic reconstructions and comparative analyses of Kickxellomycotina fungi.</title>
        <authorList>
            <person name="Reynolds N.K."/>
            <person name="Stajich J.E."/>
            <person name="Barry K."/>
            <person name="Grigoriev I.V."/>
            <person name="Crous P."/>
            <person name="Smith M.E."/>
        </authorList>
    </citation>
    <scope>NUCLEOTIDE SEQUENCE</scope>
    <source>
        <strain evidence="12">NBRC 100468</strain>
    </source>
</reference>
<dbReference type="Pfam" id="PF00270">
    <property type="entry name" value="DEAD"/>
    <property type="match status" value="1"/>
</dbReference>
<feature type="domain" description="Helicase C-terminal" evidence="11">
    <location>
        <begin position="591"/>
        <end position="769"/>
    </location>
</feature>
<dbReference type="GO" id="GO:0005524">
    <property type="term" value="F:ATP binding"/>
    <property type="evidence" value="ECO:0007669"/>
    <property type="project" value="UniProtKB-KW"/>
</dbReference>
<dbReference type="FunFam" id="1.10.3380.30:FF:000001">
    <property type="entry name" value="Ski2 ATP-dependent RNA helicase"/>
    <property type="match status" value="1"/>
</dbReference>
<feature type="compositionally biased region" description="Basic and acidic residues" evidence="9">
    <location>
        <begin position="521"/>
        <end position="532"/>
    </location>
</feature>
<evidence type="ECO:0000256" key="8">
    <source>
        <dbReference type="ARBA" id="ARBA00022884"/>
    </source>
</evidence>
<dbReference type="GO" id="GO:0055087">
    <property type="term" value="C:Ski complex"/>
    <property type="evidence" value="ECO:0007669"/>
    <property type="project" value="TreeGrafter"/>
</dbReference>
<feature type="region of interest" description="Disordered" evidence="9">
    <location>
        <begin position="521"/>
        <end position="560"/>
    </location>
</feature>
<comment type="caution">
    <text evidence="12">The sequence shown here is derived from an EMBL/GenBank/DDBJ whole genome shotgun (WGS) entry which is preliminary data.</text>
</comment>
<dbReference type="Pfam" id="PF08148">
    <property type="entry name" value="DSHCT"/>
    <property type="match status" value="1"/>
</dbReference>
<dbReference type="InterPro" id="IPR048392">
    <property type="entry name" value="MTR4-like_stalk"/>
</dbReference>
<dbReference type="OrthoDB" id="64767at2759"/>
<dbReference type="InterPro" id="IPR014001">
    <property type="entry name" value="Helicase_ATP-bd"/>
</dbReference>
<dbReference type="InterPro" id="IPR025696">
    <property type="entry name" value="Beta-barrel_MTR4"/>
</dbReference>
<dbReference type="PANTHER" id="PTHR12131:SF1">
    <property type="entry name" value="ATP-DEPENDENT RNA HELICASE SUPV3L1, MITOCHONDRIAL-RELATED"/>
    <property type="match status" value="1"/>
</dbReference>
<keyword evidence="7" id="KW-0067">ATP-binding</keyword>
<dbReference type="PROSITE" id="PS51194">
    <property type="entry name" value="HELICASE_CTER"/>
    <property type="match status" value="1"/>
</dbReference>
<dbReference type="SMART" id="SM00487">
    <property type="entry name" value="DEXDc"/>
    <property type="match status" value="1"/>
</dbReference>
<dbReference type="EMBL" id="JANBPU010000085">
    <property type="protein sequence ID" value="KAJ1916948.1"/>
    <property type="molecule type" value="Genomic_DNA"/>
</dbReference>
<dbReference type="PIRSF" id="PIRSF005198">
    <property type="entry name" value="Antiviral_helicase_SKI2"/>
    <property type="match status" value="1"/>
</dbReference>
<keyword evidence="3" id="KW-0963">Cytoplasm</keyword>
<dbReference type="SMART" id="SM01142">
    <property type="entry name" value="DSHCT"/>
    <property type="match status" value="1"/>
</dbReference>
<organism evidence="12 13">
    <name type="scientific">Mycoemilia scoparia</name>
    <dbReference type="NCBI Taxonomy" id="417184"/>
    <lineage>
        <taxon>Eukaryota</taxon>
        <taxon>Fungi</taxon>
        <taxon>Fungi incertae sedis</taxon>
        <taxon>Zoopagomycota</taxon>
        <taxon>Kickxellomycotina</taxon>
        <taxon>Kickxellomycetes</taxon>
        <taxon>Kickxellales</taxon>
        <taxon>Kickxellaceae</taxon>
        <taxon>Mycoemilia</taxon>
    </lineage>
</organism>
<dbReference type="Pfam" id="PF13234">
    <property type="entry name" value="MTR4_beta-barrel"/>
    <property type="match status" value="1"/>
</dbReference>
<sequence>MAQDSLDNIDISSFETLPKIDVESLPKRNAQDVRKYVEERYLQPKPIFPQSWLPKCQSIWTRNRDLNEAFFAEPTGAKTRVAFKRDPISHEICGYEEIEISNQLSSRNSMSMYRSVGDPSSYVRGKATNIPFVPGGLNASSMADRSGGIAEDGDMESLNIDFDDESSYFTIPDGFERGLIFDDNGDTVQTKYSLLLQDQVHLATKDEEEDIYLNIVDNIDDIMARNDGVEETTPEPEISVADPDGISLDDQDPIEMTLSSEKPDDGNKEWAHMVDITKGFPNFHELVPNMAMKYKFELDTFQKEAVYRLERGDSVFVAAHTSAGKTVVAEYAIALSQLHMTKTIYTSPIKALSNQKFRDFRNTYGNDQVGILTGDIQIRTEAPCLVMTTEILRSMLYRGADLLRDVEFVVFDEVHYVNDFERGMVWEEVIIMLPPHVSIIMLSATVPNTKEFAEWVGRTKKRDIYVISTLKRPVPLEHFLYVPNQANPREEKMFKVVDSVGKLDTIAWKKAYDTANKRDEFTAKDKDKDKNQRGGKQGRGGRGQGRGRGAQVSSTRQNASRRGVNYWTHAIGYLKKQDLLPAVIFSFSRKKCEEFATTLSNIDFLNSSLKASIHTFIEDSLKRLKPEDRTLPQIIKMKELLKRGIGIHHSGLLPIIKEIVEILFGRGLIKVLFATETFAMGVNMPARCVVFSSLRKHDGRDFRELLPGEYTQMSGRAGRRGIDSTGVVIIACDKDSVPSTSTLHNTILGVPTKLDSQFRLTYTMVLNLLRVKQLRVEEMIKRSFLEHSNQQQIPEQMSLMSKAKHALDSVEKVHCGICDHDLLKLYQSCKRIQDINTEIYDKASTVVRGAASANVQLNLSHLFGRGRVVILNDYENGPRLAILNLPGTHASASSIAMQSTTSKRLQCLVLGNTSQSKNHGKGGNGKAIRGDGDDSDNLPPPFPLADPVKFARQALKGLTNSQITKESIPLSSVAYLMNHSININFGSSIRINPRKEDFVELKTKFANVLLNIIKKNIIEYSWKKIRLLDFQKLIAERKALMESVSSFKCMSCPQIKVHYSITHTSQSLEAQLDQLQESLSDSNLLLLPDYKIRVDVLRQLSYIGDDNTVQLKGQVACEVNSADALVLTELVLNNVLAKYEPEEIAALLSCFVCQEKASEKTEEKKTLPESLIAGKKEFIETAIHIAQVQHACGLDIVPEDYVKDIMKFGLMEVVYEWGRGMPFKSITDLTDAQEGMIVRCITRLDEVIREVRTAAKLIGDAALAEKMDDAMALIKRDIIFAASLYF</sequence>
<evidence type="ECO:0000256" key="2">
    <source>
        <dbReference type="ARBA" id="ARBA00010140"/>
    </source>
</evidence>
<evidence type="ECO:0000313" key="12">
    <source>
        <dbReference type="EMBL" id="KAJ1916948.1"/>
    </source>
</evidence>
<dbReference type="SUPFAM" id="SSF52540">
    <property type="entry name" value="P-loop containing nucleoside triphosphate hydrolases"/>
    <property type="match status" value="1"/>
</dbReference>
<evidence type="ECO:0000256" key="1">
    <source>
        <dbReference type="ARBA" id="ARBA00004496"/>
    </source>
</evidence>
<dbReference type="FunFam" id="3.40.50.300:FF:000354">
    <property type="entry name" value="ATP-dependent RNA helicase SKI2"/>
    <property type="match status" value="1"/>
</dbReference>
<keyword evidence="6 12" id="KW-0347">Helicase</keyword>
<dbReference type="InterPro" id="IPR012961">
    <property type="entry name" value="Ski2/MTR4_C"/>
</dbReference>
<dbReference type="CDD" id="cd18795">
    <property type="entry name" value="SF2_C_Ski2"/>
    <property type="match status" value="1"/>
</dbReference>
<dbReference type="Proteomes" id="UP001150538">
    <property type="component" value="Unassembled WGS sequence"/>
</dbReference>
<keyword evidence="8" id="KW-0694">RNA-binding</keyword>
<keyword evidence="13" id="KW-1185">Reference proteome</keyword>
<dbReference type="InterPro" id="IPR040801">
    <property type="entry name" value="Ski2_N"/>
</dbReference>
<dbReference type="SMART" id="SM00490">
    <property type="entry name" value="HELICc"/>
    <property type="match status" value="1"/>
</dbReference>
<dbReference type="Gene3D" id="3.40.50.300">
    <property type="entry name" value="P-loop containing nucleotide triphosphate hydrolases"/>
    <property type="match status" value="2"/>
</dbReference>
<dbReference type="InterPro" id="IPR050699">
    <property type="entry name" value="RNA-DNA_Helicase"/>
</dbReference>
<dbReference type="Pfam" id="PF17911">
    <property type="entry name" value="Ski2_N"/>
    <property type="match status" value="1"/>
</dbReference>
<evidence type="ECO:0000256" key="3">
    <source>
        <dbReference type="ARBA" id="ARBA00022490"/>
    </source>
</evidence>
<dbReference type="InterPro" id="IPR011545">
    <property type="entry name" value="DEAD/DEAH_box_helicase_dom"/>
</dbReference>
<dbReference type="Pfam" id="PF00271">
    <property type="entry name" value="Helicase_C"/>
    <property type="match status" value="1"/>
</dbReference>
<keyword evidence="5" id="KW-0378">Hydrolase</keyword>
<dbReference type="Pfam" id="PF21408">
    <property type="entry name" value="MTR4-like_stalk"/>
    <property type="match status" value="1"/>
</dbReference>
<dbReference type="GO" id="GO:0070478">
    <property type="term" value="P:nuclear-transcribed mRNA catabolic process, 3'-5' exonucleolytic nonsense-mediated decay"/>
    <property type="evidence" value="ECO:0007669"/>
    <property type="project" value="TreeGrafter"/>
</dbReference>
<evidence type="ECO:0000256" key="7">
    <source>
        <dbReference type="ARBA" id="ARBA00022840"/>
    </source>
</evidence>
<feature type="domain" description="Helicase ATP-binding" evidence="10">
    <location>
        <begin position="306"/>
        <end position="464"/>
    </location>
</feature>
<feature type="compositionally biased region" description="Polar residues" evidence="9">
    <location>
        <begin position="551"/>
        <end position="560"/>
    </location>
</feature>
<dbReference type="PROSITE" id="PS51192">
    <property type="entry name" value="HELICASE_ATP_BIND_1"/>
    <property type="match status" value="1"/>
</dbReference>
<evidence type="ECO:0000313" key="13">
    <source>
        <dbReference type="Proteomes" id="UP001150538"/>
    </source>
</evidence>
<feature type="region of interest" description="Disordered" evidence="9">
    <location>
        <begin position="913"/>
        <end position="939"/>
    </location>
</feature>
<protein>
    <submittedName>
        <fullName evidence="12">Antiviral helicase ski2</fullName>
    </submittedName>
</protein>
<keyword evidence="4" id="KW-0547">Nucleotide-binding</keyword>
<gene>
    <name evidence="12" type="primary">SKI2</name>
    <name evidence="12" type="ORF">H4219_003473</name>
</gene>
<evidence type="ECO:0000259" key="10">
    <source>
        <dbReference type="PROSITE" id="PS51192"/>
    </source>
</evidence>
<feature type="compositionally biased region" description="Gly residues" evidence="9">
    <location>
        <begin position="535"/>
        <end position="548"/>
    </location>
</feature>
<dbReference type="InterPro" id="IPR016438">
    <property type="entry name" value="SKI2-like"/>
</dbReference>
<dbReference type="PANTHER" id="PTHR12131">
    <property type="entry name" value="ATP-DEPENDENT RNA AND DNA HELICASE"/>
    <property type="match status" value="1"/>
</dbReference>
<dbReference type="InterPro" id="IPR001650">
    <property type="entry name" value="Helicase_C-like"/>
</dbReference>
<proteinExistence type="inferred from homology"/>
<dbReference type="Gene3D" id="1.10.3380.30">
    <property type="match status" value="2"/>
</dbReference>
<evidence type="ECO:0000256" key="5">
    <source>
        <dbReference type="ARBA" id="ARBA00022801"/>
    </source>
</evidence>
<accession>A0A9W8DP65</accession>
<dbReference type="FunFam" id="3.40.50.300:FF:000987">
    <property type="entry name" value="DEAD/DEAH box RNA helicase"/>
    <property type="match status" value="1"/>
</dbReference>
<evidence type="ECO:0000256" key="6">
    <source>
        <dbReference type="ARBA" id="ARBA00022806"/>
    </source>
</evidence>
<comment type="subcellular location">
    <subcellularLocation>
        <location evidence="1">Cytoplasm</location>
    </subcellularLocation>
</comment>
<dbReference type="GO" id="GO:0016787">
    <property type="term" value="F:hydrolase activity"/>
    <property type="evidence" value="ECO:0007669"/>
    <property type="project" value="UniProtKB-KW"/>
</dbReference>
<dbReference type="GO" id="GO:0003724">
    <property type="term" value="F:RNA helicase activity"/>
    <property type="evidence" value="ECO:0007669"/>
    <property type="project" value="InterPro"/>
</dbReference>
<name>A0A9W8DP65_9FUNG</name>
<comment type="similarity">
    <text evidence="2">Belongs to the helicase family. SKI2 subfamily.</text>
</comment>